<proteinExistence type="predicted"/>
<organism evidence="2 3">
    <name type="scientific">Cyprinodon variegatus</name>
    <name type="common">Sheepshead minnow</name>
    <dbReference type="NCBI Taxonomy" id="28743"/>
    <lineage>
        <taxon>Eukaryota</taxon>
        <taxon>Metazoa</taxon>
        <taxon>Chordata</taxon>
        <taxon>Craniata</taxon>
        <taxon>Vertebrata</taxon>
        <taxon>Euteleostomi</taxon>
        <taxon>Actinopterygii</taxon>
        <taxon>Neopterygii</taxon>
        <taxon>Teleostei</taxon>
        <taxon>Neoteleostei</taxon>
        <taxon>Acanthomorphata</taxon>
        <taxon>Ovalentaria</taxon>
        <taxon>Atherinomorphae</taxon>
        <taxon>Cyprinodontiformes</taxon>
        <taxon>Cyprinodontidae</taxon>
        <taxon>Cyprinodon</taxon>
    </lineage>
</organism>
<name>A0A3Q2D9Y0_CYPVA</name>
<dbReference type="Proteomes" id="UP000265020">
    <property type="component" value="Unassembled WGS sequence"/>
</dbReference>
<reference evidence="2" key="2">
    <citation type="submission" date="2025-09" db="UniProtKB">
        <authorList>
            <consortium name="Ensembl"/>
        </authorList>
    </citation>
    <scope>IDENTIFICATION</scope>
</reference>
<dbReference type="STRING" id="28743.ENSCVAP00000015626"/>
<dbReference type="PROSITE" id="PS50878">
    <property type="entry name" value="RT_POL"/>
    <property type="match status" value="1"/>
</dbReference>
<dbReference type="PANTHER" id="PTHR31635:SF196">
    <property type="entry name" value="REVERSE TRANSCRIPTASE DOMAIN-CONTAINING PROTEIN-RELATED"/>
    <property type="match status" value="1"/>
</dbReference>
<dbReference type="InterPro" id="IPR043502">
    <property type="entry name" value="DNA/RNA_pol_sf"/>
</dbReference>
<feature type="domain" description="Reverse transcriptase" evidence="1">
    <location>
        <begin position="1"/>
        <end position="158"/>
    </location>
</feature>
<evidence type="ECO:0000313" key="2">
    <source>
        <dbReference type="Ensembl" id="ENSCVAP00000015626.1"/>
    </source>
</evidence>
<evidence type="ECO:0000259" key="1">
    <source>
        <dbReference type="PROSITE" id="PS50878"/>
    </source>
</evidence>
<dbReference type="AlphaFoldDB" id="A0A3Q2D9Y0"/>
<keyword evidence="3" id="KW-1185">Reference proteome</keyword>
<dbReference type="OMA" id="ARIISIW"/>
<evidence type="ECO:0000313" key="3">
    <source>
        <dbReference type="Proteomes" id="UP000265020"/>
    </source>
</evidence>
<dbReference type="InterPro" id="IPR000477">
    <property type="entry name" value="RT_dom"/>
</dbReference>
<dbReference type="PANTHER" id="PTHR31635">
    <property type="entry name" value="REVERSE TRANSCRIPTASE DOMAIN-CONTAINING PROTEIN-RELATED"/>
    <property type="match status" value="1"/>
</dbReference>
<sequence>MFEVLRRFGLGENFINWVKLLYKKTTASFLTNGLLSTPFGLSRGTAQGSPLSPLLFSLAIEPLAIAIRQSNDIKGILIGKKVYKILLYADDILLTLTDPVKSIPGEPNFIKPFRWAPTGLKYLGIHITPRTSQLYSGNINPIITHIKDRLLKWKKLSISFLGRVNLIKMIILPKLIYPVSMLYLFFDSKDLARINKAISEFIWAGRKPKIKIEVLQLPRTLGGWGLPKVENYVLSIHARNISLWAIQKNTNPCERPDHGP</sequence>
<accession>A0A3Q2D9Y0</accession>
<protein>
    <recommendedName>
        <fullName evidence="1">Reverse transcriptase domain-containing protein</fullName>
    </recommendedName>
</protein>
<reference evidence="2" key="1">
    <citation type="submission" date="2025-08" db="UniProtKB">
        <authorList>
            <consortium name="Ensembl"/>
        </authorList>
    </citation>
    <scope>IDENTIFICATION</scope>
</reference>
<dbReference type="Ensembl" id="ENSCVAT00000031604.1">
    <property type="protein sequence ID" value="ENSCVAP00000015626.1"/>
    <property type="gene ID" value="ENSCVAG00000000484.1"/>
</dbReference>
<dbReference type="SUPFAM" id="SSF56672">
    <property type="entry name" value="DNA/RNA polymerases"/>
    <property type="match status" value="1"/>
</dbReference>
<dbReference type="GeneTree" id="ENSGT00940000163630"/>
<dbReference type="Pfam" id="PF00078">
    <property type="entry name" value="RVT_1"/>
    <property type="match status" value="1"/>
</dbReference>